<name>A0AAD7E7L2_9AGAR</name>
<comment type="caution">
    <text evidence="2">The sequence shown here is derived from an EMBL/GenBank/DDBJ whole genome shotgun (WGS) entry which is preliminary data.</text>
</comment>
<evidence type="ECO:0000313" key="2">
    <source>
        <dbReference type="EMBL" id="KAJ7301869.1"/>
    </source>
</evidence>
<feature type="region of interest" description="Disordered" evidence="1">
    <location>
        <begin position="45"/>
        <end position="184"/>
    </location>
</feature>
<keyword evidence="3" id="KW-1185">Reference proteome</keyword>
<dbReference type="AlphaFoldDB" id="A0AAD7E7L2"/>
<feature type="compositionally biased region" description="Basic and acidic residues" evidence="1">
    <location>
        <begin position="132"/>
        <end position="158"/>
    </location>
</feature>
<sequence length="225" mass="24962">MCLKTRANVSTKANPFQGFPPHSALQGATSDPIGYSIAIAIAPNSTRPVRLPERQENTRQRRGEGTQGREEEKRTMKTHTRGRGRGTTTRVPASELGHTASLPPRPKTPARKMEDGNRQGGQRWMQPTRPDIALRRDRGEKGGKARNTKQEQGREEKTKHARQKGAQHVDAAARDRGRRGSSSASRSIIATLIVVVPPALAVTDDERESAERWWTLPGPWCGWKL</sequence>
<feature type="region of interest" description="Disordered" evidence="1">
    <location>
        <begin position="1"/>
        <end position="27"/>
    </location>
</feature>
<gene>
    <name evidence="2" type="ORF">DFH08DRAFT_945919</name>
</gene>
<protein>
    <submittedName>
        <fullName evidence="2">Uncharacterized protein</fullName>
    </submittedName>
</protein>
<reference evidence="2" key="1">
    <citation type="submission" date="2023-03" db="EMBL/GenBank/DDBJ databases">
        <title>Massive genome expansion in bonnet fungi (Mycena s.s.) driven by repeated elements and novel gene families across ecological guilds.</title>
        <authorList>
            <consortium name="Lawrence Berkeley National Laboratory"/>
            <person name="Harder C.B."/>
            <person name="Miyauchi S."/>
            <person name="Viragh M."/>
            <person name="Kuo A."/>
            <person name="Thoen E."/>
            <person name="Andreopoulos B."/>
            <person name="Lu D."/>
            <person name="Skrede I."/>
            <person name="Drula E."/>
            <person name="Henrissat B."/>
            <person name="Morin E."/>
            <person name="Kohler A."/>
            <person name="Barry K."/>
            <person name="LaButti K."/>
            <person name="Morin E."/>
            <person name="Salamov A."/>
            <person name="Lipzen A."/>
            <person name="Mereny Z."/>
            <person name="Hegedus B."/>
            <person name="Baldrian P."/>
            <person name="Stursova M."/>
            <person name="Weitz H."/>
            <person name="Taylor A."/>
            <person name="Grigoriev I.V."/>
            <person name="Nagy L.G."/>
            <person name="Martin F."/>
            <person name="Kauserud H."/>
        </authorList>
    </citation>
    <scope>NUCLEOTIDE SEQUENCE</scope>
    <source>
        <strain evidence="2">CBHHK002</strain>
    </source>
</reference>
<organism evidence="2 3">
    <name type="scientific">Mycena albidolilacea</name>
    <dbReference type="NCBI Taxonomy" id="1033008"/>
    <lineage>
        <taxon>Eukaryota</taxon>
        <taxon>Fungi</taxon>
        <taxon>Dikarya</taxon>
        <taxon>Basidiomycota</taxon>
        <taxon>Agaricomycotina</taxon>
        <taxon>Agaricomycetes</taxon>
        <taxon>Agaricomycetidae</taxon>
        <taxon>Agaricales</taxon>
        <taxon>Marasmiineae</taxon>
        <taxon>Mycenaceae</taxon>
        <taxon>Mycena</taxon>
    </lineage>
</organism>
<dbReference type="Proteomes" id="UP001218218">
    <property type="component" value="Unassembled WGS sequence"/>
</dbReference>
<evidence type="ECO:0000256" key="1">
    <source>
        <dbReference type="SAM" id="MobiDB-lite"/>
    </source>
</evidence>
<dbReference type="EMBL" id="JARIHO010000125">
    <property type="protein sequence ID" value="KAJ7301869.1"/>
    <property type="molecule type" value="Genomic_DNA"/>
</dbReference>
<accession>A0AAD7E7L2</accession>
<feature type="compositionally biased region" description="Basic and acidic residues" evidence="1">
    <location>
        <begin position="50"/>
        <end position="75"/>
    </location>
</feature>
<proteinExistence type="predicted"/>
<evidence type="ECO:0000313" key="3">
    <source>
        <dbReference type="Proteomes" id="UP001218218"/>
    </source>
</evidence>